<keyword evidence="5" id="KW-0812">Transmembrane</keyword>
<keyword evidence="9" id="KW-1185">Reference proteome</keyword>
<keyword evidence="5" id="KW-0472">Membrane</keyword>
<dbReference type="Proteomes" id="UP000215902">
    <property type="component" value="Unassembled WGS sequence"/>
</dbReference>
<accession>A0A267FMX3</accession>
<dbReference type="OrthoDB" id="6093719at2759"/>
<dbReference type="SUPFAM" id="SSF49854">
    <property type="entry name" value="Spermadhesin, CUB domain"/>
    <property type="match status" value="2"/>
</dbReference>
<feature type="domain" description="CUB" evidence="7">
    <location>
        <begin position="31"/>
        <end position="144"/>
    </location>
</feature>
<feature type="chain" id="PRO_5012786154" description="CUB domain-containing protein" evidence="6">
    <location>
        <begin position="28"/>
        <end position="592"/>
    </location>
</feature>
<reference evidence="8 9" key="1">
    <citation type="submission" date="2017-06" db="EMBL/GenBank/DDBJ databases">
        <title>A platform for efficient transgenesis in Macrostomum lignano, a flatworm model organism for stem cell research.</title>
        <authorList>
            <person name="Berezikov E."/>
        </authorList>
    </citation>
    <scope>NUCLEOTIDE SEQUENCE [LARGE SCALE GENOMIC DNA]</scope>
    <source>
        <strain evidence="8">DV1</strain>
        <tissue evidence="8">Whole organism</tissue>
    </source>
</reference>
<dbReference type="Pfam" id="PF00431">
    <property type="entry name" value="CUB"/>
    <property type="match status" value="2"/>
</dbReference>
<dbReference type="InterPro" id="IPR000859">
    <property type="entry name" value="CUB_dom"/>
</dbReference>
<dbReference type="InterPro" id="IPR035914">
    <property type="entry name" value="Sperma_CUB_dom_sf"/>
</dbReference>
<feature type="domain" description="CUB" evidence="7">
    <location>
        <begin position="165"/>
        <end position="272"/>
    </location>
</feature>
<keyword evidence="1" id="KW-0677">Repeat</keyword>
<organism evidence="8 9">
    <name type="scientific">Macrostomum lignano</name>
    <dbReference type="NCBI Taxonomy" id="282301"/>
    <lineage>
        <taxon>Eukaryota</taxon>
        <taxon>Metazoa</taxon>
        <taxon>Spiralia</taxon>
        <taxon>Lophotrochozoa</taxon>
        <taxon>Platyhelminthes</taxon>
        <taxon>Rhabditophora</taxon>
        <taxon>Macrostomorpha</taxon>
        <taxon>Macrostomida</taxon>
        <taxon>Macrostomidae</taxon>
        <taxon>Macrostomum</taxon>
    </lineage>
</organism>
<dbReference type="PROSITE" id="PS01180">
    <property type="entry name" value="CUB"/>
    <property type="match status" value="2"/>
</dbReference>
<name>A0A267FMX3_9PLAT</name>
<keyword evidence="6" id="KW-0732">Signal</keyword>
<evidence type="ECO:0000256" key="1">
    <source>
        <dbReference type="ARBA" id="ARBA00022737"/>
    </source>
</evidence>
<dbReference type="PANTHER" id="PTHR24251">
    <property type="entry name" value="OVOCHYMASE-RELATED"/>
    <property type="match status" value="1"/>
</dbReference>
<dbReference type="CDD" id="cd00041">
    <property type="entry name" value="CUB"/>
    <property type="match status" value="2"/>
</dbReference>
<feature type="signal peptide" evidence="6">
    <location>
        <begin position="1"/>
        <end position="27"/>
    </location>
</feature>
<evidence type="ECO:0000256" key="4">
    <source>
        <dbReference type="SAM" id="MobiDB-lite"/>
    </source>
</evidence>
<keyword evidence="2" id="KW-1015">Disulfide bond</keyword>
<dbReference type="SMART" id="SM00042">
    <property type="entry name" value="CUB"/>
    <property type="match status" value="2"/>
</dbReference>
<dbReference type="AlphaFoldDB" id="A0A267FMX3"/>
<evidence type="ECO:0000256" key="6">
    <source>
        <dbReference type="SAM" id="SignalP"/>
    </source>
</evidence>
<dbReference type="STRING" id="282301.A0A267FMX3"/>
<evidence type="ECO:0000256" key="2">
    <source>
        <dbReference type="ARBA" id="ARBA00023157"/>
    </source>
</evidence>
<evidence type="ECO:0000313" key="9">
    <source>
        <dbReference type="Proteomes" id="UP000215902"/>
    </source>
</evidence>
<sequence>MRLLPSGEGVKRFVLLLILCHLKIVRCTRPCTNQVRLEKFSGIIDHPGAGKNYSADSDVCWLIEIEGSVAIRFTKFDLENNYDWIKIYEDTTLPESESKVRFHLNKVEQVANSEFWLTGRVVLIRFKSDTSVQKTGFRLKYRKIPFYTLPVAGGPSAVEIISGASAGVVHSHAGFEKGKNYSHNVQQAWSIRAQPSQLIRVTFTTFNTEKNFDFLRIFSGALPNVQSSEMYANLSGNIAKPTDYNFFGSLTFVFSSDRSNDGKGFRFMYQILQTDNSLQPVFHNWTGSFSKELGRTADFSLIAKPADSALKARCSVRKECANLSETFVTPSEYRYLANETRLKFQLRPRKSDPDSLYCVGAVLCHVSWKSEAYRNIEYSLDLPKPDPTSLSIHLVRPDLWTQTGLIEFFAVSESVCPKVRHRCELRTEDGRIVEARILQVTASPTKPASCHISSLKTLFATPIPGNGSFDATTIACRLNDGNFIKYRVTSKTFTAHQESQKSMNAWERPLHIIAWVAAAVAVTLLVAVMIRNARNRKKRHGLTAVNRAALKMSKQEVGHGHSSSASFRNNSYLTNHPANENQVSEVYVTLPN</sequence>
<feature type="region of interest" description="Disordered" evidence="4">
    <location>
        <begin position="553"/>
        <end position="578"/>
    </location>
</feature>
<comment type="caution">
    <text evidence="3">Lacks conserved residue(s) required for the propagation of feature annotation.</text>
</comment>
<feature type="transmembrane region" description="Helical" evidence="5">
    <location>
        <begin position="512"/>
        <end position="530"/>
    </location>
</feature>
<evidence type="ECO:0000256" key="5">
    <source>
        <dbReference type="SAM" id="Phobius"/>
    </source>
</evidence>
<dbReference type="Gene3D" id="2.60.120.290">
    <property type="entry name" value="Spermadhesin, CUB domain"/>
    <property type="match status" value="2"/>
</dbReference>
<dbReference type="EMBL" id="NIVC01000900">
    <property type="protein sequence ID" value="PAA75150.1"/>
    <property type="molecule type" value="Genomic_DNA"/>
</dbReference>
<protein>
    <recommendedName>
        <fullName evidence="7">CUB domain-containing protein</fullName>
    </recommendedName>
</protein>
<evidence type="ECO:0000256" key="3">
    <source>
        <dbReference type="PROSITE-ProRule" id="PRU00059"/>
    </source>
</evidence>
<evidence type="ECO:0000259" key="7">
    <source>
        <dbReference type="PROSITE" id="PS01180"/>
    </source>
</evidence>
<feature type="compositionally biased region" description="Polar residues" evidence="4">
    <location>
        <begin position="561"/>
        <end position="578"/>
    </location>
</feature>
<keyword evidence="5" id="KW-1133">Transmembrane helix</keyword>
<gene>
    <name evidence="8" type="ORF">BOX15_Mlig034133g1</name>
</gene>
<evidence type="ECO:0000313" key="8">
    <source>
        <dbReference type="EMBL" id="PAA75150.1"/>
    </source>
</evidence>
<proteinExistence type="predicted"/>
<comment type="caution">
    <text evidence="8">The sequence shown here is derived from an EMBL/GenBank/DDBJ whole genome shotgun (WGS) entry which is preliminary data.</text>
</comment>